<evidence type="ECO:0000313" key="2">
    <source>
        <dbReference type="Proteomes" id="UP000613011"/>
    </source>
</evidence>
<comment type="caution">
    <text evidence="1">The sequence shown here is derived from an EMBL/GenBank/DDBJ whole genome shotgun (WGS) entry which is preliminary data.</text>
</comment>
<name>A0A937D448_9BURK</name>
<evidence type="ECO:0000313" key="1">
    <source>
        <dbReference type="EMBL" id="MBL0419977.1"/>
    </source>
</evidence>
<dbReference type="AlphaFoldDB" id="A0A937D448"/>
<evidence type="ECO:0008006" key="3">
    <source>
        <dbReference type="Google" id="ProtNLM"/>
    </source>
</evidence>
<dbReference type="PROSITE" id="PS51257">
    <property type="entry name" value="PROKAR_LIPOPROTEIN"/>
    <property type="match status" value="1"/>
</dbReference>
<protein>
    <recommendedName>
        <fullName evidence="3">Lipoprotein</fullName>
    </recommendedName>
</protein>
<proteinExistence type="predicted"/>
<reference evidence="1" key="1">
    <citation type="submission" date="2021-01" db="EMBL/GenBank/DDBJ databases">
        <title>Ramlibacter sp. strain AW1 16S ribosomal RNA gene Genome sequencing and assembly.</title>
        <authorList>
            <person name="Kang M."/>
        </authorList>
    </citation>
    <scope>NUCLEOTIDE SEQUENCE</scope>
    <source>
        <strain evidence="1">AW1</strain>
    </source>
</reference>
<gene>
    <name evidence="1" type="ORF">JI739_06420</name>
</gene>
<accession>A0A937D448</accession>
<organism evidence="1 2">
    <name type="scientific">Ramlibacter aurantiacus</name>
    <dbReference type="NCBI Taxonomy" id="2801330"/>
    <lineage>
        <taxon>Bacteria</taxon>
        <taxon>Pseudomonadati</taxon>
        <taxon>Pseudomonadota</taxon>
        <taxon>Betaproteobacteria</taxon>
        <taxon>Burkholderiales</taxon>
        <taxon>Comamonadaceae</taxon>
        <taxon>Ramlibacter</taxon>
    </lineage>
</organism>
<dbReference type="RefSeq" id="WP_201682975.1">
    <property type="nucleotide sequence ID" value="NZ_JAEQNA010000001.1"/>
</dbReference>
<dbReference type="EMBL" id="JAEQNA010000001">
    <property type="protein sequence ID" value="MBL0419977.1"/>
    <property type="molecule type" value="Genomic_DNA"/>
</dbReference>
<sequence>MASLGLRRSCAAVGSLVLGLVAGCGRSDAPDDAQAPAPPVARVLSASQALAGAEIRKLDPATLVRAEIVAALGNRPLCIFRYTSSGKPVLAAGMGAGSGPEAGVVKLNGHLVPLQPDPDARAAGGGWALVADSVRIQVRRGNANAASLPPGGGGPVEADLVFQVGDVLTVGYAGYLECGRDAAAAPRGTGS</sequence>
<dbReference type="Proteomes" id="UP000613011">
    <property type="component" value="Unassembled WGS sequence"/>
</dbReference>
<keyword evidence="2" id="KW-1185">Reference proteome</keyword>